<dbReference type="GO" id="GO:0005737">
    <property type="term" value="C:cytoplasm"/>
    <property type="evidence" value="ECO:0007669"/>
    <property type="project" value="InterPro"/>
</dbReference>
<evidence type="ECO:0000256" key="2">
    <source>
        <dbReference type="ARBA" id="ARBA00022490"/>
    </source>
</evidence>
<dbReference type="InterPro" id="IPR018109">
    <property type="entry name" value="Folylpolyglutamate_synth_CS"/>
</dbReference>
<evidence type="ECO:0008006" key="13">
    <source>
        <dbReference type="Google" id="ProtNLM"/>
    </source>
</evidence>
<dbReference type="GO" id="GO:0009252">
    <property type="term" value="P:peptidoglycan biosynthetic process"/>
    <property type="evidence" value="ECO:0007669"/>
    <property type="project" value="UniProtKB-KW"/>
</dbReference>
<dbReference type="NCBIfam" id="TIGR01085">
    <property type="entry name" value="murE"/>
    <property type="match status" value="1"/>
</dbReference>
<evidence type="ECO:0000256" key="6">
    <source>
        <dbReference type="ARBA" id="ARBA00022960"/>
    </source>
</evidence>
<dbReference type="InterPro" id="IPR036615">
    <property type="entry name" value="Mur_ligase_C_dom_sf"/>
</dbReference>
<dbReference type="PANTHER" id="PTHR23135">
    <property type="entry name" value="MUR LIGASE FAMILY MEMBER"/>
    <property type="match status" value="1"/>
</dbReference>
<keyword evidence="2" id="KW-0963">Cytoplasm</keyword>
<proteinExistence type="inferred from homology"/>
<dbReference type="EMBL" id="UINC01012175">
    <property type="protein sequence ID" value="SVA53313.1"/>
    <property type="molecule type" value="Genomic_DNA"/>
</dbReference>
<dbReference type="HAMAP" id="MF_00208">
    <property type="entry name" value="MurE"/>
    <property type="match status" value="1"/>
</dbReference>
<dbReference type="Pfam" id="PF01225">
    <property type="entry name" value="Mur_ligase"/>
    <property type="match status" value="1"/>
</dbReference>
<feature type="domain" description="Mur ligase central" evidence="11">
    <location>
        <begin position="113"/>
        <end position="294"/>
    </location>
</feature>
<keyword evidence="3" id="KW-0436">Ligase</keyword>
<dbReference type="InterPro" id="IPR000713">
    <property type="entry name" value="Mur_ligase_N"/>
</dbReference>
<accession>A0A381WN54</accession>
<dbReference type="InterPro" id="IPR035911">
    <property type="entry name" value="MurE/MurF_N"/>
</dbReference>
<dbReference type="InterPro" id="IPR036565">
    <property type="entry name" value="Mur-like_cat_sf"/>
</dbReference>
<feature type="domain" description="Mur ligase C-terminal" evidence="10">
    <location>
        <begin position="318"/>
        <end position="443"/>
    </location>
</feature>
<protein>
    <recommendedName>
        <fullName evidence="13">Mur ligase central domain-containing protein</fullName>
    </recommendedName>
</protein>
<evidence type="ECO:0000256" key="8">
    <source>
        <dbReference type="ARBA" id="ARBA00023316"/>
    </source>
</evidence>
<dbReference type="GO" id="GO:0004326">
    <property type="term" value="F:tetrahydrofolylpolyglutamate synthase activity"/>
    <property type="evidence" value="ECO:0007669"/>
    <property type="project" value="InterPro"/>
</dbReference>
<evidence type="ECO:0000256" key="1">
    <source>
        <dbReference type="ARBA" id="ARBA00005898"/>
    </source>
</evidence>
<evidence type="ECO:0000256" key="4">
    <source>
        <dbReference type="ARBA" id="ARBA00022741"/>
    </source>
</evidence>
<evidence type="ECO:0000256" key="3">
    <source>
        <dbReference type="ARBA" id="ARBA00022598"/>
    </source>
</evidence>
<dbReference type="NCBIfam" id="NF001126">
    <property type="entry name" value="PRK00139.1-4"/>
    <property type="match status" value="1"/>
</dbReference>
<dbReference type="GO" id="GO:0008360">
    <property type="term" value="P:regulation of cell shape"/>
    <property type="evidence" value="ECO:0007669"/>
    <property type="project" value="UniProtKB-KW"/>
</dbReference>
<keyword evidence="5" id="KW-0067">ATP-binding</keyword>
<dbReference type="InterPro" id="IPR005761">
    <property type="entry name" value="UDP-N-AcMur-Glu-dNH2Pim_ligase"/>
</dbReference>
<evidence type="ECO:0000313" key="12">
    <source>
        <dbReference type="EMBL" id="SVA53313.1"/>
    </source>
</evidence>
<name>A0A381WN54_9ZZZZ</name>
<dbReference type="SUPFAM" id="SSF53623">
    <property type="entry name" value="MurD-like peptide ligases, catalytic domain"/>
    <property type="match status" value="1"/>
</dbReference>
<dbReference type="InterPro" id="IPR013221">
    <property type="entry name" value="Mur_ligase_cen"/>
</dbReference>
<organism evidence="12">
    <name type="scientific">marine metagenome</name>
    <dbReference type="NCBI Taxonomy" id="408172"/>
    <lineage>
        <taxon>unclassified sequences</taxon>
        <taxon>metagenomes</taxon>
        <taxon>ecological metagenomes</taxon>
    </lineage>
</organism>
<gene>
    <name evidence="12" type="ORF">METZ01_LOCUS106167</name>
</gene>
<dbReference type="GO" id="GO:0071555">
    <property type="term" value="P:cell wall organization"/>
    <property type="evidence" value="ECO:0007669"/>
    <property type="project" value="UniProtKB-KW"/>
</dbReference>
<dbReference type="Gene3D" id="3.90.190.20">
    <property type="entry name" value="Mur ligase, C-terminal domain"/>
    <property type="match status" value="1"/>
</dbReference>
<dbReference type="Gene3D" id="3.40.1190.10">
    <property type="entry name" value="Mur-like, catalytic domain"/>
    <property type="match status" value="1"/>
</dbReference>
<keyword evidence="4" id="KW-0547">Nucleotide-binding</keyword>
<dbReference type="AlphaFoldDB" id="A0A381WN54"/>
<dbReference type="SUPFAM" id="SSF63418">
    <property type="entry name" value="MurE/MurF N-terminal domain"/>
    <property type="match status" value="1"/>
</dbReference>
<keyword evidence="7" id="KW-0573">Peptidoglycan synthesis</keyword>
<dbReference type="GO" id="GO:0051301">
    <property type="term" value="P:cell division"/>
    <property type="evidence" value="ECO:0007669"/>
    <property type="project" value="InterPro"/>
</dbReference>
<dbReference type="GO" id="GO:0005524">
    <property type="term" value="F:ATP binding"/>
    <property type="evidence" value="ECO:0007669"/>
    <property type="project" value="UniProtKB-KW"/>
</dbReference>
<sequence>MDLGELLEAARHVWGDGFGADGIGAPGIDVTGIAYDSRRVVPGDLFCCLTGTLADGHDHAQEAVAAGAAALLVERQLDLNVDQVVVPDARRSMALLATVLHDFPSRRLAVVGVTGTNGKTSVVRMLAGVLRQSGRHVAESGTLTGDRTTPEAPDLQARLAAWADEGVDVVCMEVSSHALAQHRVDGIGFSAVAYTNLTRDHLDYHGSMGAYASAKKRLLEREFSSRAVVVVDDASGRQRAAAGRGSGLEVVEVATSEASAVVGRDGSRFTWRNGEVDLALPGGFAVTNALVVAELAVLVGMPVADVRAALGLLQSVPGRFESLPEVAGIRVVIDYAHTPDALTAALAAAREVSDGRVLCVFGCGGGRDRGKRPEMGGVAQSGADVVVVTSDNPRDEPPEGVIADILSGMDASEVIVEPDRRAAIATAIGIARSGDLVLVAGKGHEAMQHVGTELVPFDDRVVAAEILGLSS</sequence>
<dbReference type="SUPFAM" id="SSF53244">
    <property type="entry name" value="MurD-like peptide ligases, peptide-binding domain"/>
    <property type="match status" value="1"/>
</dbReference>
<keyword evidence="6" id="KW-0133">Cell shape</keyword>
<evidence type="ECO:0000259" key="10">
    <source>
        <dbReference type="Pfam" id="PF02875"/>
    </source>
</evidence>
<evidence type="ECO:0000256" key="5">
    <source>
        <dbReference type="ARBA" id="ARBA00022840"/>
    </source>
</evidence>
<feature type="domain" description="Mur ligase N-terminal catalytic" evidence="9">
    <location>
        <begin position="30"/>
        <end position="85"/>
    </location>
</feature>
<dbReference type="InterPro" id="IPR004101">
    <property type="entry name" value="Mur_ligase_C"/>
</dbReference>
<comment type="similarity">
    <text evidence="1">Belongs to the MurCDEF family. MurE subfamily.</text>
</comment>
<dbReference type="Gene3D" id="3.40.1390.10">
    <property type="entry name" value="MurE/MurF, N-terminal domain"/>
    <property type="match status" value="1"/>
</dbReference>
<reference evidence="12" key="1">
    <citation type="submission" date="2018-05" db="EMBL/GenBank/DDBJ databases">
        <authorList>
            <person name="Lanie J.A."/>
            <person name="Ng W.-L."/>
            <person name="Kazmierczak K.M."/>
            <person name="Andrzejewski T.M."/>
            <person name="Davidsen T.M."/>
            <person name="Wayne K.J."/>
            <person name="Tettelin H."/>
            <person name="Glass J.I."/>
            <person name="Rusch D."/>
            <person name="Podicherti R."/>
            <person name="Tsui H.-C.T."/>
            <person name="Winkler M.E."/>
        </authorList>
    </citation>
    <scope>NUCLEOTIDE SEQUENCE</scope>
</reference>
<evidence type="ECO:0000259" key="9">
    <source>
        <dbReference type="Pfam" id="PF01225"/>
    </source>
</evidence>
<evidence type="ECO:0000256" key="7">
    <source>
        <dbReference type="ARBA" id="ARBA00022984"/>
    </source>
</evidence>
<evidence type="ECO:0000259" key="11">
    <source>
        <dbReference type="Pfam" id="PF08245"/>
    </source>
</evidence>
<keyword evidence="8" id="KW-0961">Cell wall biogenesis/degradation</keyword>
<dbReference type="PANTHER" id="PTHR23135:SF4">
    <property type="entry name" value="UDP-N-ACETYLMURAMOYL-L-ALANYL-D-GLUTAMATE--2,6-DIAMINOPIMELATE LIGASE MURE HOMOLOG, CHLOROPLASTIC"/>
    <property type="match status" value="1"/>
</dbReference>
<dbReference type="Pfam" id="PF02875">
    <property type="entry name" value="Mur_ligase_C"/>
    <property type="match status" value="1"/>
</dbReference>
<dbReference type="PROSITE" id="PS01011">
    <property type="entry name" value="FOLYLPOLYGLU_SYNT_1"/>
    <property type="match status" value="1"/>
</dbReference>
<dbReference type="Pfam" id="PF08245">
    <property type="entry name" value="Mur_ligase_M"/>
    <property type="match status" value="1"/>
</dbReference>